<dbReference type="EMBL" id="UINC01091661">
    <property type="protein sequence ID" value="SVC44601.1"/>
    <property type="molecule type" value="Genomic_DNA"/>
</dbReference>
<dbReference type="GO" id="GO:0000049">
    <property type="term" value="F:tRNA binding"/>
    <property type="evidence" value="ECO:0007669"/>
    <property type="project" value="InterPro"/>
</dbReference>
<keyword evidence="4" id="KW-0378">Hydrolase</keyword>
<protein>
    <submittedName>
        <fullName evidence="6">Uncharacterized protein</fullName>
    </submittedName>
</protein>
<evidence type="ECO:0000256" key="5">
    <source>
        <dbReference type="ARBA" id="ARBA00022884"/>
    </source>
</evidence>
<sequence length="101" mass="11938">MVRQTGWASTGRFVVVSIRMNPDDRATRVGFIVSKRIGNAVCRNRTRRRLREIYRKNRQEFSPAIWMVVIARRSVTKASHRDLEQDLINTYIDVKRNYPCL</sequence>
<evidence type="ECO:0000256" key="1">
    <source>
        <dbReference type="ARBA" id="ARBA00022694"/>
    </source>
</evidence>
<dbReference type="AlphaFoldDB" id="A0A382MBH4"/>
<dbReference type="Gene3D" id="3.30.230.10">
    <property type="match status" value="1"/>
</dbReference>
<dbReference type="NCBIfam" id="TIGR00188">
    <property type="entry name" value="rnpA"/>
    <property type="match status" value="1"/>
</dbReference>
<evidence type="ECO:0000256" key="4">
    <source>
        <dbReference type="ARBA" id="ARBA00022801"/>
    </source>
</evidence>
<proteinExistence type="predicted"/>
<accession>A0A382MBH4</accession>
<dbReference type="InterPro" id="IPR000100">
    <property type="entry name" value="RNase_P"/>
</dbReference>
<dbReference type="Pfam" id="PF00825">
    <property type="entry name" value="Ribonuclease_P"/>
    <property type="match status" value="1"/>
</dbReference>
<evidence type="ECO:0000256" key="3">
    <source>
        <dbReference type="ARBA" id="ARBA00022759"/>
    </source>
</evidence>
<name>A0A382MBH4_9ZZZZ</name>
<dbReference type="GO" id="GO:0030677">
    <property type="term" value="C:ribonuclease P complex"/>
    <property type="evidence" value="ECO:0007669"/>
    <property type="project" value="TreeGrafter"/>
</dbReference>
<evidence type="ECO:0000313" key="6">
    <source>
        <dbReference type="EMBL" id="SVC44601.1"/>
    </source>
</evidence>
<dbReference type="InterPro" id="IPR020568">
    <property type="entry name" value="Ribosomal_Su5_D2-typ_SF"/>
</dbReference>
<keyword evidence="2" id="KW-0540">Nuclease</keyword>
<gene>
    <name evidence="6" type="ORF">METZ01_LOCUS297455</name>
</gene>
<keyword evidence="1" id="KW-0819">tRNA processing</keyword>
<evidence type="ECO:0000256" key="2">
    <source>
        <dbReference type="ARBA" id="ARBA00022722"/>
    </source>
</evidence>
<dbReference type="PANTHER" id="PTHR33992:SF1">
    <property type="entry name" value="RIBONUCLEASE P PROTEIN COMPONENT"/>
    <property type="match status" value="1"/>
</dbReference>
<organism evidence="6">
    <name type="scientific">marine metagenome</name>
    <dbReference type="NCBI Taxonomy" id="408172"/>
    <lineage>
        <taxon>unclassified sequences</taxon>
        <taxon>metagenomes</taxon>
        <taxon>ecological metagenomes</taxon>
    </lineage>
</organism>
<reference evidence="6" key="1">
    <citation type="submission" date="2018-05" db="EMBL/GenBank/DDBJ databases">
        <authorList>
            <person name="Lanie J.A."/>
            <person name="Ng W.-L."/>
            <person name="Kazmierczak K.M."/>
            <person name="Andrzejewski T.M."/>
            <person name="Davidsen T.M."/>
            <person name="Wayne K.J."/>
            <person name="Tettelin H."/>
            <person name="Glass J.I."/>
            <person name="Rusch D."/>
            <person name="Podicherti R."/>
            <person name="Tsui H.-C.T."/>
            <person name="Winkler M.E."/>
        </authorList>
    </citation>
    <scope>NUCLEOTIDE SEQUENCE</scope>
</reference>
<keyword evidence="5" id="KW-0694">RNA-binding</keyword>
<dbReference type="PANTHER" id="PTHR33992">
    <property type="entry name" value="RIBONUCLEASE P PROTEIN COMPONENT"/>
    <property type="match status" value="1"/>
</dbReference>
<dbReference type="InterPro" id="IPR014721">
    <property type="entry name" value="Ribsml_uS5_D2-typ_fold_subgr"/>
</dbReference>
<dbReference type="SUPFAM" id="SSF54211">
    <property type="entry name" value="Ribosomal protein S5 domain 2-like"/>
    <property type="match status" value="1"/>
</dbReference>
<dbReference type="GO" id="GO:0042781">
    <property type="term" value="F:3'-tRNA processing endoribonuclease activity"/>
    <property type="evidence" value="ECO:0007669"/>
    <property type="project" value="TreeGrafter"/>
</dbReference>
<dbReference type="GO" id="GO:0004526">
    <property type="term" value="F:ribonuclease P activity"/>
    <property type="evidence" value="ECO:0007669"/>
    <property type="project" value="InterPro"/>
</dbReference>
<keyword evidence="3" id="KW-0255">Endonuclease</keyword>